<dbReference type="CDD" id="cd00118">
    <property type="entry name" value="LysM"/>
    <property type="match status" value="1"/>
</dbReference>
<dbReference type="SMART" id="SM00257">
    <property type="entry name" value="LysM"/>
    <property type="match status" value="1"/>
</dbReference>
<proteinExistence type="predicted"/>
<feature type="region of interest" description="Disordered" evidence="1">
    <location>
        <begin position="849"/>
        <end position="868"/>
    </location>
</feature>
<dbReference type="Gene3D" id="3.10.350.10">
    <property type="entry name" value="LysM domain"/>
    <property type="match status" value="1"/>
</dbReference>
<sequence length="914" mass="98482">MIRKRLTKYVVAALTVLLTSLGLTAITPAGALDGSKFDPGLIISDSVFFDFGTMTVAEIQRFLESQVPVCKSGTTGMPCLRNYRTDTPEKTADPGKCAYMPAQKDISAATIIYNIARACGINPRVLLVTLQKEQGLVQASIPSPYMYRAAMGYGCPDSDPGICGKVWTGLFNQLYKAAGQFQWYGDPNGSFTYLRPGREVSISYHPDASRNCGKKTFTLKSQATANLYYYTPFVPNTAALNNLRGTGDSCSAYGNRNFWRYYWDWFGSPLGGGFLLKSSTSDTYFISNDIKYPLADPALVTELAPLGPLGEISKEYLDSFPTGTPMTRLIKTAPVSGVSTYYFVSSGKKYLVASCDQATNLGLDCNAAITLTQVQLDALPTGAFRPDITGIVKSIPVAPATASYYMVNASKKYPVDCGKAPLLGFSCTAAPAWDDSKLNALATVRLGVTGLGISALMNLDDGSRVIIQAGKKREVLDDASLTAAGVGPTAPSPLKLKDFSYLPWGAPIAVDGSLFVNRALKREGVIVNGNYFDIDPVTRAEIDFTKLFRQTPGSLGADGLSAIPNTASIKTLVVDARSQHWLLNADGKTKVDDSTNWITAASPVTNELADKFPTLEQTITGFNFVQVKGQKTVYLLKDGIIRATYNAADRDVLDVGMNSTAPVMVTVSGLASIPKGVMVLPAGLVVKNKQTGIVGLIDGASRIVTIAETSMAVTLPEPRALTNLQLIGYQDQEVLSSYKVSCAGLKYIVANSLLHEAQVAVAKDLPGKTTPLSDASCALLTITDQSMGHYVGERITDPKTNKLTYKAYKIIKGKRYPFKNMAAYKKDNLTEPPLIWVDQTFLRNLPLGNEIGGETVDPKPDPKPTPKPKQYTIVAGDSLSSIAIKFNTTVSKIMTLNNIVNADRIRIGQVLKLP</sequence>
<name>A0A6J6NCM0_9ZZZZ</name>
<dbReference type="PANTHER" id="PTHR33734:SF22">
    <property type="entry name" value="MEMBRANE-BOUND LYTIC MUREIN TRANSGLYCOSYLASE D"/>
    <property type="match status" value="1"/>
</dbReference>
<dbReference type="SUPFAM" id="SSF54106">
    <property type="entry name" value="LysM domain"/>
    <property type="match status" value="1"/>
</dbReference>
<dbReference type="EMBL" id="CAEZXL010000041">
    <property type="protein sequence ID" value="CAB4682798.1"/>
    <property type="molecule type" value="Genomic_DNA"/>
</dbReference>
<dbReference type="InterPro" id="IPR018392">
    <property type="entry name" value="LysM"/>
</dbReference>
<evidence type="ECO:0000259" key="2">
    <source>
        <dbReference type="PROSITE" id="PS51782"/>
    </source>
</evidence>
<dbReference type="PROSITE" id="PS51782">
    <property type="entry name" value="LYSM"/>
    <property type="match status" value="1"/>
</dbReference>
<protein>
    <submittedName>
        <fullName evidence="3">Unannotated protein</fullName>
    </submittedName>
</protein>
<organism evidence="3">
    <name type="scientific">freshwater metagenome</name>
    <dbReference type="NCBI Taxonomy" id="449393"/>
    <lineage>
        <taxon>unclassified sequences</taxon>
        <taxon>metagenomes</taxon>
        <taxon>ecological metagenomes</taxon>
    </lineage>
</organism>
<feature type="domain" description="LysM" evidence="2">
    <location>
        <begin position="869"/>
        <end position="913"/>
    </location>
</feature>
<dbReference type="Pfam" id="PF01476">
    <property type="entry name" value="LysM"/>
    <property type="match status" value="1"/>
</dbReference>
<gene>
    <name evidence="3" type="ORF">UFOPK2373_00363</name>
</gene>
<dbReference type="PANTHER" id="PTHR33734">
    <property type="entry name" value="LYSM DOMAIN-CONTAINING GPI-ANCHORED PROTEIN 2"/>
    <property type="match status" value="1"/>
</dbReference>
<reference evidence="3" key="1">
    <citation type="submission" date="2020-05" db="EMBL/GenBank/DDBJ databases">
        <authorList>
            <person name="Chiriac C."/>
            <person name="Salcher M."/>
            <person name="Ghai R."/>
            <person name="Kavagutti S V."/>
        </authorList>
    </citation>
    <scope>NUCLEOTIDE SEQUENCE</scope>
</reference>
<evidence type="ECO:0000256" key="1">
    <source>
        <dbReference type="SAM" id="MobiDB-lite"/>
    </source>
</evidence>
<accession>A0A6J6NCM0</accession>
<dbReference type="AlphaFoldDB" id="A0A6J6NCM0"/>
<evidence type="ECO:0000313" key="3">
    <source>
        <dbReference type="EMBL" id="CAB4682798.1"/>
    </source>
</evidence>
<dbReference type="InterPro" id="IPR036779">
    <property type="entry name" value="LysM_dom_sf"/>
</dbReference>